<dbReference type="InterPro" id="IPR032710">
    <property type="entry name" value="NTF2-like_dom_sf"/>
</dbReference>
<keyword evidence="3" id="KW-1185">Reference proteome</keyword>
<dbReference type="AlphaFoldDB" id="A0A4R3I007"/>
<reference evidence="2 3" key="1">
    <citation type="submission" date="2019-03" db="EMBL/GenBank/DDBJ databases">
        <title>Genomic Encyclopedia of Archaeal and Bacterial Type Strains, Phase II (KMG-II): from individual species to whole genera.</title>
        <authorList>
            <person name="Goeker M."/>
        </authorList>
    </citation>
    <scope>NUCLEOTIDE SEQUENCE [LARGE SCALE GENOMIC DNA]</scope>
    <source>
        <strain evidence="2 3">DSM 15388</strain>
    </source>
</reference>
<dbReference type="Proteomes" id="UP000295793">
    <property type="component" value="Unassembled WGS sequence"/>
</dbReference>
<dbReference type="SUPFAM" id="SSF54427">
    <property type="entry name" value="NTF2-like"/>
    <property type="match status" value="1"/>
</dbReference>
<name>A0A4R3I007_9GAMM</name>
<evidence type="ECO:0000313" key="3">
    <source>
        <dbReference type="Proteomes" id="UP000295793"/>
    </source>
</evidence>
<dbReference type="Gene3D" id="3.10.450.50">
    <property type="match status" value="1"/>
</dbReference>
<gene>
    <name evidence="2" type="ORF">BCF53_11417</name>
</gene>
<keyword evidence="2" id="KW-0413">Isomerase</keyword>
<proteinExistence type="predicted"/>
<dbReference type="InterPro" id="IPR037401">
    <property type="entry name" value="SnoaL-like"/>
</dbReference>
<sequence>MDAHSLIFDFWLRMKTNNFRLAAELLAEEYVCYWPMSNEVIRGKENFIAVNEFYPSDGIWRFDVQDIIAEGERVVSDVIITDGKVKARVISFHTVRNGKIVQQKEFWPEEYEPPEWRRKWSDRT</sequence>
<dbReference type="EMBL" id="SLZR01000014">
    <property type="protein sequence ID" value="TCS38852.1"/>
    <property type="molecule type" value="Genomic_DNA"/>
</dbReference>
<organism evidence="2 3">
    <name type="scientific">Reinekea marinisedimentorum</name>
    <dbReference type="NCBI Taxonomy" id="230495"/>
    <lineage>
        <taxon>Bacteria</taxon>
        <taxon>Pseudomonadati</taxon>
        <taxon>Pseudomonadota</taxon>
        <taxon>Gammaproteobacteria</taxon>
        <taxon>Oceanospirillales</taxon>
        <taxon>Saccharospirillaceae</taxon>
        <taxon>Reinekea</taxon>
    </lineage>
</organism>
<dbReference type="Pfam" id="PF12680">
    <property type="entry name" value="SnoaL_2"/>
    <property type="match status" value="1"/>
</dbReference>
<dbReference type="RefSeq" id="WP_132702603.1">
    <property type="nucleotide sequence ID" value="NZ_SLZR01000014.1"/>
</dbReference>
<dbReference type="OrthoDB" id="117872at2"/>
<evidence type="ECO:0000313" key="2">
    <source>
        <dbReference type="EMBL" id="TCS38852.1"/>
    </source>
</evidence>
<dbReference type="GO" id="GO:0016853">
    <property type="term" value="F:isomerase activity"/>
    <property type="evidence" value="ECO:0007669"/>
    <property type="project" value="UniProtKB-KW"/>
</dbReference>
<protein>
    <submittedName>
        <fullName evidence="2">Ketosteroid isomerase-like protein</fullName>
    </submittedName>
</protein>
<comment type="caution">
    <text evidence="2">The sequence shown here is derived from an EMBL/GenBank/DDBJ whole genome shotgun (WGS) entry which is preliminary data.</text>
</comment>
<feature type="domain" description="SnoaL-like" evidence="1">
    <location>
        <begin position="15"/>
        <end position="102"/>
    </location>
</feature>
<accession>A0A4R3I007</accession>
<evidence type="ECO:0000259" key="1">
    <source>
        <dbReference type="Pfam" id="PF12680"/>
    </source>
</evidence>